<keyword evidence="2" id="KW-0472">Membrane</keyword>
<feature type="transmembrane region" description="Helical" evidence="2">
    <location>
        <begin position="1163"/>
        <end position="1180"/>
    </location>
</feature>
<feature type="compositionally biased region" description="Low complexity" evidence="1">
    <location>
        <begin position="1"/>
        <end position="20"/>
    </location>
</feature>
<feature type="compositionally biased region" description="Basic and acidic residues" evidence="1">
    <location>
        <begin position="46"/>
        <end position="62"/>
    </location>
</feature>
<dbReference type="KEGG" id="tet:TTHERM_00151680"/>
<evidence type="ECO:0000256" key="1">
    <source>
        <dbReference type="SAM" id="MobiDB-lite"/>
    </source>
</evidence>
<feature type="region of interest" description="Disordered" evidence="1">
    <location>
        <begin position="1"/>
        <end position="62"/>
    </location>
</feature>
<feature type="compositionally biased region" description="Polar residues" evidence="1">
    <location>
        <begin position="466"/>
        <end position="481"/>
    </location>
</feature>
<dbReference type="GeneID" id="7840036"/>
<organism evidence="3 4">
    <name type="scientific">Tetrahymena thermophila (strain SB210)</name>
    <dbReference type="NCBI Taxonomy" id="312017"/>
    <lineage>
        <taxon>Eukaryota</taxon>
        <taxon>Sar</taxon>
        <taxon>Alveolata</taxon>
        <taxon>Ciliophora</taxon>
        <taxon>Intramacronucleata</taxon>
        <taxon>Oligohymenophorea</taxon>
        <taxon>Hymenostomatida</taxon>
        <taxon>Tetrahymenina</taxon>
        <taxon>Tetrahymenidae</taxon>
        <taxon>Tetrahymena</taxon>
    </lineage>
</organism>
<feature type="region of interest" description="Disordered" evidence="1">
    <location>
        <begin position="543"/>
        <end position="563"/>
    </location>
</feature>
<keyword evidence="2 3" id="KW-0812">Transmembrane</keyword>
<dbReference type="InParanoid" id="I7M9E9"/>
<dbReference type="AlphaFoldDB" id="I7M9E9"/>
<reference evidence="4" key="1">
    <citation type="journal article" date="2006" name="PLoS Biol.">
        <title>Macronuclear genome sequence of the ciliate Tetrahymena thermophila, a model eukaryote.</title>
        <authorList>
            <person name="Eisen J.A."/>
            <person name="Coyne R.S."/>
            <person name="Wu M."/>
            <person name="Wu D."/>
            <person name="Thiagarajan M."/>
            <person name="Wortman J.R."/>
            <person name="Badger J.H."/>
            <person name="Ren Q."/>
            <person name="Amedeo P."/>
            <person name="Jones K.M."/>
            <person name="Tallon L.J."/>
            <person name="Delcher A.L."/>
            <person name="Salzberg S.L."/>
            <person name="Silva J.C."/>
            <person name="Haas B.J."/>
            <person name="Majoros W.H."/>
            <person name="Farzad M."/>
            <person name="Carlton J.M."/>
            <person name="Smith R.K. Jr."/>
            <person name="Garg J."/>
            <person name="Pearlman R.E."/>
            <person name="Karrer K.M."/>
            <person name="Sun L."/>
            <person name="Manning G."/>
            <person name="Elde N.C."/>
            <person name="Turkewitz A.P."/>
            <person name="Asai D.J."/>
            <person name="Wilkes D.E."/>
            <person name="Wang Y."/>
            <person name="Cai H."/>
            <person name="Collins K."/>
            <person name="Stewart B.A."/>
            <person name="Lee S.R."/>
            <person name="Wilamowska K."/>
            <person name="Weinberg Z."/>
            <person name="Ruzzo W.L."/>
            <person name="Wloga D."/>
            <person name="Gaertig J."/>
            <person name="Frankel J."/>
            <person name="Tsao C.-C."/>
            <person name="Gorovsky M.A."/>
            <person name="Keeling P.J."/>
            <person name="Waller R.F."/>
            <person name="Patron N.J."/>
            <person name="Cherry J.M."/>
            <person name="Stover N.A."/>
            <person name="Krieger C.J."/>
            <person name="del Toro C."/>
            <person name="Ryder H.F."/>
            <person name="Williamson S.C."/>
            <person name="Barbeau R.A."/>
            <person name="Hamilton E.P."/>
            <person name="Orias E."/>
        </authorList>
    </citation>
    <scope>NUCLEOTIDE SEQUENCE [LARGE SCALE GENOMIC DNA]</scope>
    <source>
        <strain evidence="4">SB210</strain>
    </source>
</reference>
<keyword evidence="2" id="KW-1133">Transmembrane helix</keyword>
<evidence type="ECO:0000313" key="3">
    <source>
        <dbReference type="EMBL" id="EAS01455.2"/>
    </source>
</evidence>
<feature type="compositionally biased region" description="Polar residues" evidence="1">
    <location>
        <begin position="21"/>
        <end position="45"/>
    </location>
</feature>
<sequence>MKFSQINSSQAIASNNSESQIKSFHSKQNSPRTFQRKSTQYQSQKLEQKRSNSKELVEERSQEDIFQTQVNIQNQLKNNDLMQISETFRQFLENKKSVSQMMGQLQLKSALGSSTTNSRKMKHLSYQSSPNGSPLFKSKQILVAKSNSSVKMKLEQLSRENSMNVNDIVNNNNNNSFTYAKDNSLLAQQLRSKTPNDAKHRFNKRQPNISLYNIIKSHQIKQTEQRFKNAKQNGQNSFGIENLVNENTENQQIFKKYMSELKAALNQERQTRQKKEEQEGLQKDFPQNQRDLYSVSNDIYNFYKEFDIRTERVLFFNKSILNDMMNQNISDKNSILNIHQIEQNLERLKKNFLSIVQNGLLEINQKLTIAIADILRCYNLIVDKLCADIITIQEQQKENIHVKHVQNLEEEIIRLRIKLNDQKKNTEILQQDIETKQKYFSSKIKHQSILNQSLIKELNDSETQLQKSLEQTQIPTNSNNTNKDERQNIVLLNDENLQNINQKQSSQTQKPQIDLLNIENVDKISLVERNLCIEKSLKPQLNYEEEEVKTRKTSSSSISQQQQDKNVLTTQFLMHIKPTTTRRYSFVKQESISQTQKLSFKTLLQLPFWKGIDTLQMQPDMNKQDSLELREIEKYIEYIINKNQNKFEKQLFNNFQPNFIQKIIIALSQNSQIIGPQKKYYKIIEIVQKMRNYFQREQVNLKQMNLNTQIFHLFCQITPYEKALQNLQQLTLMKNVNFYQKLLQNDPKSLHLINKIWFKLHKKIEKYTHENINSLYSDYISIQTVHIWIDKLMKRKSQPIHLLVFTNLLSFCEIRKINGFLNEDQKFEFLFCYYLSYREYKRQSVLEQAIADFIRNDDNYKNDEVFQKRNGEKQELNNFNLMQSCGKQLVDKMQQYVDLDSLIKIIQNDYLNKDYCILNKNNLSSYYDRLTQNQEIRITTQNIISKLTFYTSSIAEYRVHKYDAVSLITYFIMYELDEAYNFIQDVKMLFFSKNFYQKMQLKYNTRITKNPEENMKYHLRQKIISTSIIQIKAKWSFLYSLTNSVYSFNSIISKKKQELLLKAICSIMETEYFQMSIQKILISTNLLIAFHICLKKIEVFNLIQIQLNVNYFFFYNRSSKRKLNYKQERTHIQQQKFQPQQVLKIKAYNLAKQKCIYSVNSKLIYLQNVIYVLYIRYLFFTNQKQLNKNKIKSFNKQFNLTKIIFDTIFFS</sequence>
<feature type="region of interest" description="Disordered" evidence="1">
    <location>
        <begin position="466"/>
        <end position="485"/>
    </location>
</feature>
<evidence type="ECO:0000313" key="4">
    <source>
        <dbReference type="Proteomes" id="UP000009168"/>
    </source>
</evidence>
<name>I7M9E9_TETTS</name>
<feature type="compositionally biased region" description="Low complexity" evidence="1">
    <location>
        <begin position="554"/>
        <end position="563"/>
    </location>
</feature>
<evidence type="ECO:0000256" key="2">
    <source>
        <dbReference type="SAM" id="Phobius"/>
    </source>
</evidence>
<protein>
    <submittedName>
        <fullName evidence="3">Transmembrane protein, putative</fullName>
    </submittedName>
</protein>
<gene>
    <name evidence="3" type="ORF">TTHERM_00151680</name>
</gene>
<keyword evidence="4" id="KW-1185">Reference proteome</keyword>
<accession>I7M9E9</accession>
<dbReference type="EMBL" id="GG662603">
    <property type="protein sequence ID" value="EAS01455.2"/>
    <property type="molecule type" value="Genomic_DNA"/>
</dbReference>
<dbReference type="Proteomes" id="UP000009168">
    <property type="component" value="Unassembled WGS sequence"/>
</dbReference>
<dbReference type="RefSeq" id="XP_001021701.2">
    <property type="nucleotide sequence ID" value="XM_001021701.2"/>
</dbReference>
<proteinExistence type="predicted"/>